<reference evidence="9 10" key="1">
    <citation type="journal article" date="2021" name="Plant Biotechnol. J.">
        <title>Multi-omics assisted identification of the key and species-specific regulatory components of drought-tolerant mechanisms in Gossypium stocksii.</title>
        <authorList>
            <person name="Yu D."/>
            <person name="Ke L."/>
            <person name="Zhang D."/>
            <person name="Wu Y."/>
            <person name="Sun Y."/>
            <person name="Mei J."/>
            <person name="Sun J."/>
            <person name="Sun Y."/>
        </authorList>
    </citation>
    <scope>NUCLEOTIDE SEQUENCE [LARGE SCALE GENOMIC DNA]</scope>
    <source>
        <strain evidence="10">cv. E1</strain>
        <tissue evidence="9">Leaf</tissue>
    </source>
</reference>
<dbReference type="PROSITE" id="PS00086">
    <property type="entry name" value="CYTOCHROME_P450"/>
    <property type="match status" value="1"/>
</dbReference>
<evidence type="ECO:0000256" key="2">
    <source>
        <dbReference type="ARBA" id="ARBA00010617"/>
    </source>
</evidence>
<evidence type="ECO:0000313" key="10">
    <source>
        <dbReference type="Proteomes" id="UP000828251"/>
    </source>
</evidence>
<evidence type="ECO:0000256" key="3">
    <source>
        <dbReference type="ARBA" id="ARBA00022617"/>
    </source>
</evidence>
<evidence type="ECO:0000313" key="9">
    <source>
        <dbReference type="EMBL" id="KAH1091953.1"/>
    </source>
</evidence>
<dbReference type="PANTHER" id="PTHR24296">
    <property type="entry name" value="CYTOCHROME P450"/>
    <property type="match status" value="1"/>
</dbReference>
<proteinExistence type="inferred from homology"/>
<dbReference type="OrthoDB" id="997745at2759"/>
<evidence type="ECO:0000256" key="8">
    <source>
        <dbReference type="RuleBase" id="RU000461"/>
    </source>
</evidence>
<comment type="similarity">
    <text evidence="2 8">Belongs to the cytochrome P450 family.</text>
</comment>
<evidence type="ECO:0000256" key="4">
    <source>
        <dbReference type="ARBA" id="ARBA00022723"/>
    </source>
</evidence>
<evidence type="ECO:0000256" key="7">
    <source>
        <dbReference type="ARBA" id="ARBA00023033"/>
    </source>
</evidence>
<dbReference type="GO" id="GO:0020037">
    <property type="term" value="F:heme binding"/>
    <property type="evidence" value="ECO:0007669"/>
    <property type="project" value="InterPro"/>
</dbReference>
<comment type="cofactor">
    <cofactor evidence="1">
        <name>heme</name>
        <dbReference type="ChEBI" id="CHEBI:30413"/>
    </cofactor>
</comment>
<dbReference type="InterPro" id="IPR001128">
    <property type="entry name" value="Cyt_P450"/>
</dbReference>
<keyword evidence="10" id="KW-1185">Reference proteome</keyword>
<dbReference type="Gene3D" id="1.10.630.10">
    <property type="entry name" value="Cytochrome P450"/>
    <property type="match status" value="1"/>
</dbReference>
<dbReference type="Pfam" id="PF00067">
    <property type="entry name" value="p450"/>
    <property type="match status" value="1"/>
</dbReference>
<comment type="caution">
    <text evidence="9">The sequence shown here is derived from an EMBL/GenBank/DDBJ whole genome shotgun (WGS) entry which is preliminary data.</text>
</comment>
<gene>
    <name evidence="9" type="ORF">J1N35_019210</name>
</gene>
<dbReference type="InterPro" id="IPR036396">
    <property type="entry name" value="Cyt_P450_sf"/>
</dbReference>
<dbReference type="AlphaFoldDB" id="A0A9D3VSQ6"/>
<dbReference type="GO" id="GO:0005506">
    <property type="term" value="F:iron ion binding"/>
    <property type="evidence" value="ECO:0007669"/>
    <property type="project" value="InterPro"/>
</dbReference>
<protein>
    <recommendedName>
        <fullName evidence="11">Cytochrome P450</fullName>
    </recommendedName>
</protein>
<keyword evidence="3 8" id="KW-0349">Heme</keyword>
<dbReference type="SUPFAM" id="SSF48264">
    <property type="entry name" value="Cytochrome P450"/>
    <property type="match status" value="1"/>
</dbReference>
<evidence type="ECO:0008006" key="11">
    <source>
        <dbReference type="Google" id="ProtNLM"/>
    </source>
</evidence>
<name>A0A9D3VSQ6_9ROSI</name>
<organism evidence="9 10">
    <name type="scientific">Gossypium stocksii</name>
    <dbReference type="NCBI Taxonomy" id="47602"/>
    <lineage>
        <taxon>Eukaryota</taxon>
        <taxon>Viridiplantae</taxon>
        <taxon>Streptophyta</taxon>
        <taxon>Embryophyta</taxon>
        <taxon>Tracheophyta</taxon>
        <taxon>Spermatophyta</taxon>
        <taxon>Magnoliopsida</taxon>
        <taxon>eudicotyledons</taxon>
        <taxon>Gunneridae</taxon>
        <taxon>Pentapetalae</taxon>
        <taxon>rosids</taxon>
        <taxon>malvids</taxon>
        <taxon>Malvales</taxon>
        <taxon>Malvaceae</taxon>
        <taxon>Malvoideae</taxon>
        <taxon>Gossypium</taxon>
    </lineage>
</organism>
<dbReference type="EMBL" id="JAIQCV010000006">
    <property type="protein sequence ID" value="KAH1091953.1"/>
    <property type="molecule type" value="Genomic_DNA"/>
</dbReference>
<keyword evidence="4 8" id="KW-0479">Metal-binding</keyword>
<sequence length="136" mass="15858">MLYPLVPFNHKEPVKPDMLPSGHPVHPKIKILFGVYSLGRMKSIWGEDCYEFKLERWIHERGKIKHEPSYKFLSFGAGPRICLGKETSFIQMKVVASTLIYNYRIHLLEEAPVVPTLSIVLHFENGQMTMISMRWE</sequence>
<accession>A0A9D3VSQ6</accession>
<dbReference type="Proteomes" id="UP000828251">
    <property type="component" value="Unassembled WGS sequence"/>
</dbReference>
<evidence type="ECO:0000256" key="5">
    <source>
        <dbReference type="ARBA" id="ARBA00023002"/>
    </source>
</evidence>
<dbReference type="InterPro" id="IPR017972">
    <property type="entry name" value="Cyt_P450_CS"/>
</dbReference>
<evidence type="ECO:0000256" key="1">
    <source>
        <dbReference type="ARBA" id="ARBA00001971"/>
    </source>
</evidence>
<dbReference type="GO" id="GO:0016705">
    <property type="term" value="F:oxidoreductase activity, acting on paired donors, with incorporation or reduction of molecular oxygen"/>
    <property type="evidence" value="ECO:0007669"/>
    <property type="project" value="InterPro"/>
</dbReference>
<keyword evidence="7 8" id="KW-0503">Monooxygenase</keyword>
<dbReference type="GO" id="GO:0006629">
    <property type="term" value="P:lipid metabolic process"/>
    <property type="evidence" value="ECO:0007669"/>
    <property type="project" value="UniProtKB-ARBA"/>
</dbReference>
<dbReference type="GO" id="GO:0004497">
    <property type="term" value="F:monooxygenase activity"/>
    <property type="evidence" value="ECO:0007669"/>
    <property type="project" value="UniProtKB-KW"/>
</dbReference>
<evidence type="ECO:0000256" key="6">
    <source>
        <dbReference type="ARBA" id="ARBA00023004"/>
    </source>
</evidence>
<keyword evidence="5 8" id="KW-0560">Oxidoreductase</keyword>
<keyword evidence="6 8" id="KW-0408">Iron</keyword>